<keyword evidence="2" id="KW-1185">Reference proteome</keyword>
<name>L0EVK1_LIBCB</name>
<dbReference type="Pfam" id="PF05045">
    <property type="entry name" value="RgpF"/>
    <property type="match status" value="1"/>
</dbReference>
<dbReference type="InterPro" id="IPR007739">
    <property type="entry name" value="RgpF"/>
</dbReference>
<dbReference type="Proteomes" id="UP000010799">
    <property type="component" value="Chromosome"/>
</dbReference>
<dbReference type="STRING" id="1215343.B488_07010"/>
<sequence>MTKSLMPFDSKQFTYIPHLFEGWQTLSSENNCKKIDLNSKVVIVVHVFYAERWFEIAHLLSGLNFFFDLMITTVEENRFLEPEFLKLFPSAHVYFMENKGRDIKPFLTLLESGKLDQYDYICKIHGKESRHQKRSPIEGTLWRRWLFYDLLGAPNTAVRIIETFKNNPSIGMIGSRRYRRRMPYSRFIRRQEKNTRVFSLTKRMNFPTKNLQLDFFFGTMFWVRRISLEPIKKLELSKEFLPESGLLNGALEHSVERVFSISVMKAGFCIHDVDAVDEANH</sequence>
<evidence type="ECO:0008006" key="3">
    <source>
        <dbReference type="Google" id="ProtNLM"/>
    </source>
</evidence>
<organism evidence="1 2">
    <name type="scientific">Liberibacter crescens (strain BT-1)</name>
    <dbReference type="NCBI Taxonomy" id="1215343"/>
    <lineage>
        <taxon>Bacteria</taxon>
        <taxon>Pseudomonadati</taxon>
        <taxon>Pseudomonadota</taxon>
        <taxon>Alphaproteobacteria</taxon>
        <taxon>Hyphomicrobiales</taxon>
        <taxon>Rhizobiaceae</taxon>
        <taxon>Liberibacter</taxon>
    </lineage>
</organism>
<accession>L0EVK1</accession>
<reference evidence="1 2" key="1">
    <citation type="journal article" date="2012" name="Stand. Genomic Sci.">
        <title>Complete genome sequence of Liberibacter crescens BT-1.</title>
        <authorList>
            <person name="Leonard M.T."/>
            <person name="Fagen J.R."/>
            <person name="Davis-Richardson A.G."/>
            <person name="Davis M.J."/>
            <person name="Triplett E.W."/>
        </authorList>
    </citation>
    <scope>NUCLEOTIDE SEQUENCE [LARGE SCALE GENOMIC DNA]</scope>
    <source>
        <strain evidence="1 2">BT-1</strain>
    </source>
</reference>
<proteinExistence type="predicted"/>
<dbReference type="HOGENOM" id="CLU_058781_0_0_5"/>
<dbReference type="EMBL" id="CP003789">
    <property type="protein sequence ID" value="AGA64693.1"/>
    <property type="molecule type" value="Genomic_DNA"/>
</dbReference>
<dbReference type="AlphaFoldDB" id="L0EVK1"/>
<gene>
    <name evidence="1" type="ordered locus">B488_07010</name>
</gene>
<dbReference type="eggNOG" id="COG3754">
    <property type="taxonomic scope" value="Bacteria"/>
</dbReference>
<protein>
    <recommendedName>
        <fullName evidence="3">Rhamnan synthesis protein F</fullName>
    </recommendedName>
</protein>
<evidence type="ECO:0000313" key="1">
    <source>
        <dbReference type="EMBL" id="AGA64693.1"/>
    </source>
</evidence>
<dbReference type="PATRIC" id="fig|1215343.11.peg.722"/>
<dbReference type="KEGG" id="lcc:B488_07010"/>
<evidence type="ECO:0000313" key="2">
    <source>
        <dbReference type="Proteomes" id="UP000010799"/>
    </source>
</evidence>